<feature type="compositionally biased region" description="Polar residues" evidence="1">
    <location>
        <begin position="75"/>
        <end position="84"/>
    </location>
</feature>
<dbReference type="AlphaFoldDB" id="A0A2T4B2J6"/>
<name>A0A2T4B2J6_9HYPO</name>
<gene>
    <name evidence="2" type="ORF">BBK36DRAFT_1182296</name>
</gene>
<reference evidence="3" key="1">
    <citation type="submission" date="2016-07" db="EMBL/GenBank/DDBJ databases">
        <title>Multiple horizontal gene transfer events from other fungi enriched the ability of initially mycotrophic Trichoderma (Ascomycota) to feed on dead plant biomass.</title>
        <authorList>
            <consortium name="DOE Joint Genome Institute"/>
            <person name="Atanasova L."/>
            <person name="Chenthamara K."/>
            <person name="Zhang J."/>
            <person name="Grujic M."/>
            <person name="Henrissat B."/>
            <person name="Kuo A."/>
            <person name="Aerts A."/>
            <person name="Salamov A."/>
            <person name="Lipzen A."/>
            <person name="Labutti K."/>
            <person name="Barry K."/>
            <person name="Miao Y."/>
            <person name="Rahimi M.J."/>
            <person name="Shen Q."/>
            <person name="Grigoriev I.V."/>
            <person name="Kubicek C.P."/>
            <person name="Druzhinina I.S."/>
        </authorList>
    </citation>
    <scope>NUCLEOTIDE SEQUENCE [LARGE SCALE GENOMIC DNA]</scope>
    <source>
        <strain evidence="3">TUCIM 6016</strain>
    </source>
</reference>
<sequence length="818" mass="92871">MRGAVKFAPDRPASTRLLPKLSQAPLTRVRHRSQHFSALARPFTTPGLYHAPRAPSTVAPGSSDWQQWRAISAGNSTSSLQPSGWRNYGGLGQTRQRHDASTGLLSSNESLATRISKSLEDAEVEVQPYDAATWEAVCDILSDKHGSDGVWAVFQAIWHREKHDMIIFRDAESLRDKILSAALGSDLRLSALFTAAQQLLAEYDFQWPGFYTRVLRFFLERGAYKEAIHWDQQLAPVFPTGADEFGALLATFVVKPTPEMQTTLTTLYVSSANRQLYDYIIPALFASGQSQLARTWRKKLILFKDFPLTSKCRPFLLFLASYYPHIQLTESELMVADLDRQELAEADDDESSFEVVSKSVDRRGSHSDALVAKWLASTWASVEFAINVIYKLGVRTIGPRSLQALALRDPDAKEVATRIDQIERLGMRISPHAYCKILASFARNGSDELLQDLIHCDIHPDEFEDMETRHSLMAEAARTGDWKMERLLQGIEWAIETGPTSRRLNSLLRNELSKRSLGKAKQVLDRMEALKISMAQASATGLLRRVFWKLDTHPAQRQQRPPIEIDNPMLDRALNVIRRVSCHEVAIPTKYWTTLLYNLGRSRRLDDLEQLSLEIMQFYTPPYGGLVPVHREDLPKHFNTEEKEYIPADLPFVHHHHPVRLIFDTSLQRSIVRWGFDQTLATKPRSSTSLTQSGAADFSQFDVARGVRLLAVLRDQGALIDTQVVRSSIITRIATSLVPGRPRHRSRDSVEFSVEHLVRLAEEAWGSEMFPDVPAAVREVDDRVSKLWHRYPRLIDRTLDNTVHKRRYKPNNEGQLDS</sequence>
<evidence type="ECO:0000313" key="3">
    <source>
        <dbReference type="Proteomes" id="UP000241546"/>
    </source>
</evidence>
<feature type="region of interest" description="Disordered" evidence="1">
    <location>
        <begin position="75"/>
        <end position="103"/>
    </location>
</feature>
<evidence type="ECO:0008006" key="4">
    <source>
        <dbReference type="Google" id="ProtNLM"/>
    </source>
</evidence>
<evidence type="ECO:0000313" key="2">
    <source>
        <dbReference type="EMBL" id="PTB63555.1"/>
    </source>
</evidence>
<keyword evidence="3" id="KW-1185">Reference proteome</keyword>
<organism evidence="2 3">
    <name type="scientific">Trichoderma citrinoviride</name>
    <dbReference type="NCBI Taxonomy" id="58853"/>
    <lineage>
        <taxon>Eukaryota</taxon>
        <taxon>Fungi</taxon>
        <taxon>Dikarya</taxon>
        <taxon>Ascomycota</taxon>
        <taxon>Pezizomycotina</taxon>
        <taxon>Sordariomycetes</taxon>
        <taxon>Hypocreomycetidae</taxon>
        <taxon>Hypocreales</taxon>
        <taxon>Hypocreaceae</taxon>
        <taxon>Trichoderma</taxon>
    </lineage>
</organism>
<proteinExistence type="predicted"/>
<dbReference type="EMBL" id="KZ680219">
    <property type="protein sequence ID" value="PTB63555.1"/>
    <property type="molecule type" value="Genomic_DNA"/>
</dbReference>
<protein>
    <recommendedName>
        <fullName evidence="4">Pentatricopeptide repeat domain-containing protein</fullName>
    </recommendedName>
</protein>
<accession>A0A2T4B2J6</accession>
<evidence type="ECO:0000256" key="1">
    <source>
        <dbReference type="SAM" id="MobiDB-lite"/>
    </source>
</evidence>
<dbReference type="RefSeq" id="XP_024746875.1">
    <property type="nucleotide sequence ID" value="XM_024896303.1"/>
</dbReference>
<dbReference type="Proteomes" id="UP000241546">
    <property type="component" value="Unassembled WGS sequence"/>
</dbReference>
<dbReference type="GeneID" id="36604421"/>
<dbReference type="OrthoDB" id="5366531at2759"/>